<comment type="subunit">
    <text evidence="2">Monomer.</text>
</comment>
<reference evidence="7" key="1">
    <citation type="submission" date="2024-06" db="EMBL/GenBank/DDBJ databases">
        <title>Diversity, functionality, and evolutionary history of bacterial symbionts in false click beetles (Coleoptera, Throscidae).</title>
        <authorList>
            <person name="Wierz J.C."/>
            <person name="Malm H."/>
            <person name="Kaltenpoth M."/>
            <person name="Engl T."/>
        </authorList>
    </citation>
    <scope>NUCLEOTIDE SEQUENCE</scope>
    <source>
        <strain evidence="7">Tcar</strain>
    </source>
</reference>
<evidence type="ECO:0000256" key="4">
    <source>
        <dbReference type="ARBA" id="ARBA00022741"/>
    </source>
</evidence>
<evidence type="ECO:0000259" key="6">
    <source>
        <dbReference type="Pfam" id="PF01406"/>
    </source>
</evidence>
<evidence type="ECO:0000256" key="3">
    <source>
        <dbReference type="ARBA" id="ARBA00022598"/>
    </source>
</evidence>
<proteinExistence type="inferred from homology"/>
<dbReference type="PRINTS" id="PR00983">
    <property type="entry name" value="TRNASYNTHCYS"/>
</dbReference>
<dbReference type="InterPro" id="IPR032678">
    <property type="entry name" value="tRNA-synt_1_cat_dom"/>
</dbReference>
<dbReference type="InterPro" id="IPR014729">
    <property type="entry name" value="Rossmann-like_a/b/a_fold"/>
</dbReference>
<dbReference type="GO" id="GO:0005829">
    <property type="term" value="C:cytosol"/>
    <property type="evidence" value="ECO:0007669"/>
    <property type="project" value="TreeGrafter"/>
</dbReference>
<evidence type="ECO:0000313" key="7">
    <source>
        <dbReference type="EMBL" id="XBT18735.1"/>
    </source>
</evidence>
<keyword evidence="5" id="KW-0067">ATP-binding</keyword>
<dbReference type="GO" id="GO:0004817">
    <property type="term" value="F:cysteine-tRNA ligase activity"/>
    <property type="evidence" value="ECO:0007669"/>
    <property type="project" value="TreeGrafter"/>
</dbReference>
<protein>
    <submittedName>
        <fullName evidence="7">Cysteine--tRNA ligase</fullName>
    </submittedName>
</protein>
<evidence type="ECO:0000256" key="1">
    <source>
        <dbReference type="ARBA" id="ARBA00005594"/>
    </source>
</evidence>
<keyword evidence="4" id="KW-0547">Nucleotide-binding</keyword>
<organism evidence="7">
    <name type="scientific">Candidatus Shikimatogenerans sp. Tcar</name>
    <dbReference type="NCBI Taxonomy" id="3158565"/>
    <lineage>
        <taxon>Bacteria</taxon>
        <taxon>Pseudomonadati</taxon>
        <taxon>Bacteroidota</taxon>
        <taxon>Flavobacteriia</taxon>
        <taxon>Flavobacteriales</taxon>
        <taxon>Candidatus Shikimatogenerans</taxon>
    </lineage>
</organism>
<gene>
    <name evidence="7" type="ORF">ABNO60_00250</name>
</gene>
<comment type="similarity">
    <text evidence="1">Belongs to the class-I aminoacyl-tRNA synthetase family.</text>
</comment>
<evidence type="ECO:0000256" key="2">
    <source>
        <dbReference type="ARBA" id="ARBA00011245"/>
    </source>
</evidence>
<dbReference type="EMBL" id="CP157896">
    <property type="protein sequence ID" value="XBT18735.1"/>
    <property type="molecule type" value="Genomic_DNA"/>
</dbReference>
<dbReference type="InterPro" id="IPR024909">
    <property type="entry name" value="Cys-tRNA/MSH_ligase"/>
</dbReference>
<dbReference type="GO" id="GO:0006423">
    <property type="term" value="P:cysteinyl-tRNA aminoacylation"/>
    <property type="evidence" value="ECO:0007669"/>
    <property type="project" value="TreeGrafter"/>
</dbReference>
<evidence type="ECO:0000256" key="5">
    <source>
        <dbReference type="ARBA" id="ARBA00022840"/>
    </source>
</evidence>
<dbReference type="AlphaFoldDB" id="A0AAU7QUJ1"/>
<feature type="domain" description="tRNA synthetases class I catalytic" evidence="6">
    <location>
        <begin position="21"/>
        <end position="309"/>
    </location>
</feature>
<keyword evidence="3 7" id="KW-0436">Ligase</keyword>
<dbReference type="PANTHER" id="PTHR10890:SF3">
    <property type="entry name" value="CYSTEINE--TRNA LIGASE, CYTOPLASMIC"/>
    <property type="match status" value="1"/>
</dbReference>
<accession>A0AAU7QUJ1</accession>
<dbReference type="Gene3D" id="3.40.50.620">
    <property type="entry name" value="HUPs"/>
    <property type="match status" value="1"/>
</dbReference>
<dbReference type="PANTHER" id="PTHR10890">
    <property type="entry name" value="CYSTEINYL-TRNA SYNTHETASE"/>
    <property type="match status" value="1"/>
</dbReference>
<dbReference type="GO" id="GO:0005524">
    <property type="term" value="F:ATP binding"/>
    <property type="evidence" value="ECO:0007669"/>
    <property type="project" value="UniProtKB-KW"/>
</dbReference>
<name>A0AAU7QUJ1_9FLAO</name>
<sequence>MDLFIYNYLYKKKKKFIFNYKKKIKIYICGPTVYNKIHIGNLRTFIFFDILRRYIKYIGYNISYVSNITDIGHLYNNEDKIIKKSILKNKKPIEIITKYIYNYHNNLLNLNILPPNIEVLASNNIYEQIKIINLLIKKKFTLFKNKSIYLNINKYIKYFKYGILKNINYKKKGFCIWKKYNQNLINYDSKWGKGYPGWHTECVSIINKYLGNKIHIHGGGIDLKFPHNENEIVHFNILYKKNPSYFWIYVNSLLYNNKKMSKKNNNFICINNLISIKKININYMNIRFFLLYNHYRKLLNYNFNKIKESISIYNKLVNFFFIIKNNIIFKKKNKINVILWIKKNFNYINNDFNIIKLIRNFFYIKKKIIILNYLINKYDILLFKLYYKIFIKNILGIKFILNNKLINLINNFYLLEKKKKKYLLSDNIKKIINIIL</sequence>
<dbReference type="Pfam" id="PF01406">
    <property type="entry name" value="tRNA-synt_1e"/>
    <property type="match status" value="1"/>
</dbReference>
<dbReference type="SUPFAM" id="SSF52374">
    <property type="entry name" value="Nucleotidylyl transferase"/>
    <property type="match status" value="1"/>
</dbReference>